<comment type="caution">
    <text evidence="3">The sequence shown here is derived from an EMBL/GenBank/DDBJ whole genome shotgun (WGS) entry which is preliminary data.</text>
</comment>
<gene>
    <name evidence="3" type="ORF">T190115A13A_350002</name>
</gene>
<evidence type="ECO:0000313" key="4">
    <source>
        <dbReference type="Proteomes" id="UP001497602"/>
    </source>
</evidence>
<sequence length="847" mass="96977">MKKILFIALVLVATLYNVNIQAQQRGHGTVGVDLPIKPDDPNGPGGPGTPIPDKPDPVKGELPDEFIDGDIKGSGIGGITTPCDHCPDGNNLKDFEFGWSKSIDAALYNQQLAKKAQQKKLDHWYNTQTNIIKGEIQKKLGQSFGNYELAKNALFGFSEQNNIKVNVPLVKTKYRNIISREGDIQHNSLKGFKFLKYRETEIKSGKVNNPKFPFVKVNGTPLKDIKSLSQLRRIWSTQLNHFSDIHTSLFKNKLIQKKLLSIGSNITGIVVEEKRKYYDSFDKWDKLNLMQLLLNYEQLKNSTRPPYAVPSQFYKYAGLDKATQPFIEDYAVKNRERKHSVFSQEYFDLLYHSYSNYDKDIAYDLARDEQDDAIQKELNKLINATTTADFAIRNFLDELGINNSQQRKWILGTRNRAETNKIIKFVNDNRVGGAVPSDVKDFVHNIMNYINDNKSHGTVEQVKHFVNGQLELDNGLKNITWKPSNGILEGNSNLKFTHVYHDLGKLVSYFKMTDGSIIAASSEEQELSDSGNLKDAYPYESTGGEFRFFYIKTANGEPWAEMLFNPSNLGNELEDLFKLAGVELGKSFGRYVLPIEDIKILIDGKDFDGQQVARWKAAGFLLLEVVPGGKLLKPIVKVTRANKVWRIVVQVGDKTYTRIVRELSEHTLKHFEKYAPGTRRLIDDALRKGEFTDDVAREVAEYLEDLATKKGSPYSWAELRKLFKRGNDFNKKAITQEWYKYHEIHLINGKRLDSYDPIAKEIISRKATDLNNIKFTTFEKYLKEFSQKYKVGTKIRSNKYLEDLDGKLLDGTYILEIPDSNQSLSNIQNFIDYAWENYSVKIRFRPE</sequence>
<protein>
    <submittedName>
        <fullName evidence="3">Uncharacterized protein</fullName>
    </submittedName>
</protein>
<feature type="signal peptide" evidence="2">
    <location>
        <begin position="1"/>
        <end position="22"/>
    </location>
</feature>
<dbReference type="RefSeq" id="WP_348738812.1">
    <property type="nucleotide sequence ID" value="NZ_CAXJRC010000028.1"/>
</dbReference>
<reference evidence="3 4" key="1">
    <citation type="submission" date="2024-05" db="EMBL/GenBank/DDBJ databases">
        <authorList>
            <person name="Duchaud E."/>
        </authorList>
    </citation>
    <scope>NUCLEOTIDE SEQUENCE [LARGE SCALE GENOMIC DNA]</scope>
    <source>
        <strain evidence="3">Ena-SAMPLE-TAB-13-05-2024-13:56:06:370-140305</strain>
    </source>
</reference>
<evidence type="ECO:0000256" key="1">
    <source>
        <dbReference type="SAM" id="MobiDB-lite"/>
    </source>
</evidence>
<feature type="region of interest" description="Disordered" evidence="1">
    <location>
        <begin position="30"/>
        <end position="62"/>
    </location>
</feature>
<organism evidence="3 4">
    <name type="scientific">Tenacibaculum vairaonense</name>
    <dbReference type="NCBI Taxonomy" id="3137860"/>
    <lineage>
        <taxon>Bacteria</taxon>
        <taxon>Pseudomonadati</taxon>
        <taxon>Bacteroidota</taxon>
        <taxon>Flavobacteriia</taxon>
        <taxon>Flavobacteriales</taxon>
        <taxon>Flavobacteriaceae</taxon>
        <taxon>Tenacibaculum</taxon>
    </lineage>
</organism>
<dbReference type="EMBL" id="CAXJRC010000028">
    <property type="protein sequence ID" value="CAL2107144.1"/>
    <property type="molecule type" value="Genomic_DNA"/>
</dbReference>
<evidence type="ECO:0000256" key="2">
    <source>
        <dbReference type="SAM" id="SignalP"/>
    </source>
</evidence>
<feature type="compositionally biased region" description="Basic and acidic residues" evidence="1">
    <location>
        <begin position="53"/>
        <end position="62"/>
    </location>
</feature>
<name>A0ABM9PN39_9FLAO</name>
<dbReference type="Proteomes" id="UP001497602">
    <property type="component" value="Unassembled WGS sequence"/>
</dbReference>
<feature type="chain" id="PRO_5047119566" evidence="2">
    <location>
        <begin position="23"/>
        <end position="847"/>
    </location>
</feature>
<keyword evidence="4" id="KW-1185">Reference proteome</keyword>
<evidence type="ECO:0000313" key="3">
    <source>
        <dbReference type="EMBL" id="CAL2107144.1"/>
    </source>
</evidence>
<accession>A0ABM9PN39</accession>
<keyword evidence="2" id="KW-0732">Signal</keyword>
<proteinExistence type="predicted"/>